<dbReference type="EMBL" id="GL996510">
    <property type="protein sequence ID" value="EGV66574.1"/>
    <property type="molecule type" value="Genomic_DNA"/>
</dbReference>
<evidence type="ECO:0000313" key="9">
    <source>
        <dbReference type="Proteomes" id="UP000000707"/>
    </source>
</evidence>
<dbReference type="EMBL" id="GL996510">
    <property type="protein sequence ID" value="EGV66573.1"/>
    <property type="molecule type" value="Genomic_DNA"/>
</dbReference>
<dbReference type="GO" id="GO:0000124">
    <property type="term" value="C:SAGA complex"/>
    <property type="evidence" value="ECO:0007669"/>
    <property type="project" value="InterPro"/>
</dbReference>
<dbReference type="eggNOG" id="KOG3038">
    <property type="taxonomic scope" value="Eukaryota"/>
</dbReference>
<evidence type="ECO:0000256" key="1">
    <source>
        <dbReference type="ARBA" id="ARBA00004123"/>
    </source>
</evidence>
<evidence type="ECO:0000259" key="7">
    <source>
        <dbReference type="PROSITE" id="PS51518"/>
    </source>
</evidence>
<gene>
    <name evidence="8" type="ORF">CANTEDRAFT_117615</name>
</gene>
<evidence type="ECO:0000313" key="8">
    <source>
        <dbReference type="EMBL" id="EGV66574.1"/>
    </source>
</evidence>
<dbReference type="PANTHER" id="PTHR21539:SF0">
    <property type="entry name" value="SAGA-ASSOCIATED FACTOR 29"/>
    <property type="match status" value="1"/>
</dbReference>
<dbReference type="OrthoDB" id="1049195at2759"/>
<dbReference type="PROSITE" id="PS51518">
    <property type="entry name" value="SGF29_C"/>
    <property type="match status" value="1"/>
</dbReference>
<organism evidence="9">
    <name type="scientific">Candida tenuis (strain ATCC 10573 / BCRC 21748 / CBS 615 / JCM 9827 / NBRC 10315 / NRRL Y-1498 / VKM Y-70)</name>
    <name type="common">Yeast</name>
    <name type="synonym">Yamadazyma tenuis</name>
    <dbReference type="NCBI Taxonomy" id="590646"/>
    <lineage>
        <taxon>Eukaryota</taxon>
        <taxon>Fungi</taxon>
        <taxon>Dikarya</taxon>
        <taxon>Ascomycota</taxon>
        <taxon>Saccharomycotina</taxon>
        <taxon>Pichiomycetes</taxon>
        <taxon>Debaryomycetaceae</taxon>
        <taxon>Yamadazyma</taxon>
    </lineage>
</organism>
<dbReference type="PANTHER" id="PTHR21539">
    <property type="entry name" value="SAGA-ASSOCIATED FACTOR 29"/>
    <property type="match status" value="1"/>
</dbReference>
<feature type="coiled-coil region" evidence="5">
    <location>
        <begin position="47"/>
        <end position="74"/>
    </location>
</feature>
<evidence type="ECO:0000256" key="3">
    <source>
        <dbReference type="ARBA" id="ARBA00023163"/>
    </source>
</evidence>
<dbReference type="CDD" id="cd20394">
    <property type="entry name" value="Tudor_SGF29_rpt2"/>
    <property type="match status" value="1"/>
</dbReference>
<dbReference type="AlphaFoldDB" id="G3AWN0"/>
<reference evidence="8 9" key="1">
    <citation type="journal article" date="2011" name="Proc. Natl. Acad. Sci. U.S.A.">
        <title>Comparative genomics of xylose-fermenting fungi for enhanced biofuel production.</title>
        <authorList>
            <person name="Wohlbach D.J."/>
            <person name="Kuo A."/>
            <person name="Sato T.K."/>
            <person name="Potts K.M."/>
            <person name="Salamov A.A."/>
            <person name="LaButti K.M."/>
            <person name="Sun H."/>
            <person name="Clum A."/>
            <person name="Pangilinan J.L."/>
            <person name="Lindquist E.A."/>
            <person name="Lucas S."/>
            <person name="Lapidus A."/>
            <person name="Jin M."/>
            <person name="Gunawan C."/>
            <person name="Balan V."/>
            <person name="Dale B.E."/>
            <person name="Jeffries T.W."/>
            <person name="Zinkel R."/>
            <person name="Barry K.W."/>
            <person name="Grigoriev I.V."/>
            <person name="Gasch A.P."/>
        </authorList>
    </citation>
    <scope>NUCLEOTIDE SEQUENCE [LARGE SCALE GENOMIC DNA]</scope>
    <source>
        <strain evidence="8">ATCC 10573</strain>
        <strain evidence="9">ATCC 10573 / BCRC 21748 / CBS 615 / JCM 9827 / NBRC 10315 / NRRL Y-1498 / VKM Y-70</strain>
    </source>
</reference>
<proteinExistence type="predicted"/>
<keyword evidence="2" id="KW-0805">Transcription regulation</keyword>
<dbReference type="InterPro" id="IPR010750">
    <property type="entry name" value="SGF29_tudor-like_dom"/>
</dbReference>
<dbReference type="KEGG" id="cten:90981978"/>
<keyword evidence="4" id="KW-0539">Nucleus</keyword>
<dbReference type="Gene3D" id="2.30.30.140">
    <property type="match status" value="1"/>
</dbReference>
<dbReference type="HOGENOM" id="CLU_023535_2_0_1"/>
<evidence type="ECO:0000256" key="5">
    <source>
        <dbReference type="SAM" id="Coils"/>
    </source>
</evidence>
<keyword evidence="5" id="KW-0175">Coiled coil</keyword>
<feature type="domain" description="SGF29 C-terminal" evidence="7">
    <location>
        <begin position="138"/>
        <end position="276"/>
    </location>
</feature>
<keyword evidence="3" id="KW-0804">Transcription</keyword>
<dbReference type="InterPro" id="IPR047288">
    <property type="entry name" value="Tudor_SGF29_rpt1"/>
</dbReference>
<feature type="compositionally biased region" description="Polar residues" evidence="6">
    <location>
        <begin position="103"/>
        <end position="119"/>
    </location>
</feature>
<dbReference type="GO" id="GO:0005634">
    <property type="term" value="C:nucleus"/>
    <property type="evidence" value="ECO:0007669"/>
    <property type="project" value="UniProtKB-SubCell"/>
</dbReference>
<feature type="region of interest" description="Disordered" evidence="6">
    <location>
        <begin position="103"/>
        <end position="128"/>
    </location>
</feature>
<name>G3AWN0_CANTC</name>
<dbReference type="FunFam" id="2.30.30.140:FF:000055">
    <property type="entry name" value="SAGA complex component"/>
    <property type="match status" value="1"/>
</dbReference>
<protein>
    <recommendedName>
        <fullName evidence="7">SGF29 C-terminal domain-containing protein</fullName>
    </recommendedName>
</protein>
<evidence type="ECO:0000256" key="2">
    <source>
        <dbReference type="ARBA" id="ARBA00023015"/>
    </source>
</evidence>
<feature type="region of interest" description="Disordered" evidence="6">
    <location>
        <begin position="256"/>
        <end position="276"/>
    </location>
</feature>
<comment type="subcellular location">
    <subcellularLocation>
        <location evidence="1">Nucleus</location>
    </subcellularLocation>
</comment>
<dbReference type="InterPro" id="IPR047287">
    <property type="entry name" value="Tudor_SGF29_rpt2"/>
</dbReference>
<evidence type="ECO:0000256" key="4">
    <source>
        <dbReference type="ARBA" id="ARBA00023242"/>
    </source>
</evidence>
<sequence length="276" mass="31147">MSEEGHWNIITASLQDVCNTNESTHFDNIYADYLSDPSKIPTSEEELEKLVKEVSDHKSNIETAKRLIETCQQNLQILITSVQKHSSAINTRQSRGSTAKIETNTLSTSTPGNKAVSKSNTKKQKKVGRSFHTSKLNWSEPIIVGSEVAYKLRNRHSEEWIQCEVTKIIGDGVKFEVRDPEPDENNNPGQTFKANYREVILIVPEAEIASNPKILPNYTYGAKVLARYPETTTFYPAMVVGTKKDTTVKLKFDGEEEANKETEVERRLVLPFPEKS</sequence>
<dbReference type="Pfam" id="PF07039">
    <property type="entry name" value="SGF29_Tudor"/>
    <property type="match status" value="1"/>
</dbReference>
<dbReference type="STRING" id="590646.G3AWN0"/>
<dbReference type="Proteomes" id="UP000000707">
    <property type="component" value="Unassembled WGS sequence"/>
</dbReference>
<evidence type="ECO:0000256" key="6">
    <source>
        <dbReference type="SAM" id="MobiDB-lite"/>
    </source>
</evidence>
<dbReference type="CDD" id="cd20393">
    <property type="entry name" value="Tudor_SGF29_rpt1"/>
    <property type="match status" value="1"/>
</dbReference>
<keyword evidence="9" id="KW-1185">Reference proteome</keyword>
<dbReference type="InterPro" id="IPR037802">
    <property type="entry name" value="SGF29"/>
</dbReference>
<accession>G3AWN0</accession>